<evidence type="ECO:0000256" key="9">
    <source>
        <dbReference type="ARBA" id="ARBA00047754"/>
    </source>
</evidence>
<name>A0AAD2VPP0_PRORE</name>
<dbReference type="Pfam" id="PF00317">
    <property type="entry name" value="Ribonuc_red_lgN"/>
    <property type="match status" value="1"/>
</dbReference>
<dbReference type="PANTHER" id="PTHR11573:SF30">
    <property type="entry name" value="RIBONUCLEOSIDE-DIPHOSPHATE REDUCTASE 2 SUBUNIT ALPHA"/>
    <property type="match status" value="1"/>
</dbReference>
<comment type="similarity">
    <text evidence="1 10">Belongs to the ribonucleoside diphosphate reductase large chain family.</text>
</comment>
<dbReference type="EMBL" id="ABEXCJ050000001">
    <property type="protein sequence ID" value="EMR4587779.1"/>
    <property type="molecule type" value="Genomic_DNA"/>
</dbReference>
<dbReference type="PANTHER" id="PTHR11573">
    <property type="entry name" value="RIBONUCLEOSIDE-DIPHOSPHATE REDUCTASE LARGE CHAIN"/>
    <property type="match status" value="1"/>
</dbReference>
<evidence type="ECO:0000256" key="5">
    <source>
        <dbReference type="ARBA" id="ARBA00022840"/>
    </source>
</evidence>
<dbReference type="GO" id="GO:0005524">
    <property type="term" value="F:ATP binding"/>
    <property type="evidence" value="ECO:0007669"/>
    <property type="project" value="UniProtKB-KW"/>
</dbReference>
<keyword evidence="4" id="KW-0547">Nucleotide-binding</keyword>
<dbReference type="InterPro" id="IPR000788">
    <property type="entry name" value="RNR_lg_C"/>
</dbReference>
<evidence type="ECO:0000313" key="13">
    <source>
        <dbReference type="EMBL" id="EMR4587779.1"/>
    </source>
</evidence>
<keyword evidence="3" id="KW-0021">Allosteric enzyme</keyword>
<evidence type="ECO:0000256" key="2">
    <source>
        <dbReference type="ARBA" id="ARBA00012274"/>
    </source>
</evidence>
<evidence type="ECO:0000256" key="8">
    <source>
        <dbReference type="ARBA" id="ARBA00023157"/>
    </source>
</evidence>
<comment type="function">
    <text evidence="10">Provides the precursors necessary for DNA synthesis. Catalyzes the biosynthesis of deoxyribonucleotides from the corresponding ribonucleotides.</text>
</comment>
<dbReference type="Gene3D" id="1.10.1650.20">
    <property type="match status" value="1"/>
</dbReference>
<dbReference type="GO" id="GO:0004748">
    <property type="term" value="F:ribonucleoside-diphosphate reductase activity, thioredoxin disulfide as acceptor"/>
    <property type="evidence" value="ECO:0007669"/>
    <property type="project" value="UniProtKB-EC"/>
</dbReference>
<accession>A0AAD2VPP0</accession>
<comment type="caution">
    <text evidence="12">The sequence shown here is derived from an EMBL/GenBank/DDBJ whole genome shotgun (WGS) entry which is preliminary data.</text>
</comment>
<dbReference type="NCBIfam" id="TIGR02506">
    <property type="entry name" value="NrdE_NrdA"/>
    <property type="match status" value="1"/>
</dbReference>
<feature type="domain" description="Ribonucleotide reductase large subunit" evidence="11">
    <location>
        <begin position="562"/>
        <end position="584"/>
    </location>
</feature>
<dbReference type="InterPro" id="IPR039718">
    <property type="entry name" value="Rrm1"/>
</dbReference>
<dbReference type="NCBIfam" id="TIGR04170">
    <property type="entry name" value="RNR_1b_NrdE"/>
    <property type="match status" value="1"/>
</dbReference>
<dbReference type="GO" id="GO:0009263">
    <property type="term" value="P:deoxyribonucleotide biosynthetic process"/>
    <property type="evidence" value="ECO:0007669"/>
    <property type="project" value="UniProtKB-KW"/>
</dbReference>
<protein>
    <recommendedName>
        <fullName evidence="2 10">Ribonucleoside-diphosphate reductase</fullName>
        <ecNumber evidence="2 10">1.17.4.1</ecNumber>
    </recommendedName>
</protein>
<dbReference type="PROSITE" id="PS00089">
    <property type="entry name" value="RIBORED_LARGE"/>
    <property type="match status" value="1"/>
</dbReference>
<dbReference type="CDD" id="cd01679">
    <property type="entry name" value="RNR_I"/>
    <property type="match status" value="1"/>
</dbReference>
<keyword evidence="8" id="KW-1015">Disulfide bond</keyword>
<comment type="catalytic activity">
    <reaction evidence="9 10">
        <text>a 2'-deoxyribonucleoside 5'-diphosphate + [thioredoxin]-disulfide + H2O = a ribonucleoside 5'-diphosphate + [thioredoxin]-dithiol</text>
        <dbReference type="Rhea" id="RHEA:23252"/>
        <dbReference type="Rhea" id="RHEA-COMP:10698"/>
        <dbReference type="Rhea" id="RHEA-COMP:10700"/>
        <dbReference type="ChEBI" id="CHEBI:15377"/>
        <dbReference type="ChEBI" id="CHEBI:29950"/>
        <dbReference type="ChEBI" id="CHEBI:50058"/>
        <dbReference type="ChEBI" id="CHEBI:57930"/>
        <dbReference type="ChEBI" id="CHEBI:73316"/>
        <dbReference type="EC" id="1.17.4.1"/>
    </reaction>
</comment>
<gene>
    <name evidence="12" type="primary">nrdE</name>
    <name evidence="13" type="ORF">M0K77_000019</name>
    <name evidence="12" type="ORF">M0K77_RS00095</name>
</gene>
<dbReference type="GO" id="GO:0005971">
    <property type="term" value="C:ribonucleoside-diphosphate reductase complex"/>
    <property type="evidence" value="ECO:0007669"/>
    <property type="project" value="TreeGrafter"/>
</dbReference>
<dbReference type="InterPro" id="IPR026459">
    <property type="entry name" value="RNR_1b_NrdE"/>
</dbReference>
<sequence length="710" mass="81353">MDKMQNTSDVDYHALNAMLNLYDNEGRIQFDKDKEAAHHYFRQHVNQNTVFFHDLKEKLDFLVQENYYEESVLEQYDFEFIKALFKQAYAHKFRFQTFLGAFKYYTSYTLKTFDGKRYLERYEDRVCMVALTLAQGDESLAKLYVDEIITGRFQPATPTFLNCGKKQRGELISCFLLRIEDNMESIGRSVNSALQLSKRGGGVAFLMTNLREQGAPIKLIENQSSGVVPVMKMLEDAFSYANQLGARQGAGAVYLNAHHPDIMRFLDTKRENADEKIRIKTLSLGVVIPDITFQLAKDNQDMYLFSPYDVERIYGVPMSEISVTDKYHEMVNNKAIKKYKINAREFFQTLAEIQFESGYPYILFEDTANRANPIAGRINMSNLCSEILQVNRPSVYEDDLSYQQIGKDISCNLGSMNIAKTMDSPNFAQSIAAAVRALSAVSDMSDIRSVPSIAEGNRQSHAIGLGQMNLHGYLAREHIYYGSEEALDFTNIYFYAVTYYALKTSNQLAIERKTAFVGFEHSTYASGDYFDKYINNIWLPKTQTVQELFRRSGIEIPTREDWQALKQSVITYGIYNQNLQAIPPTGSISYINNSTSSIHPIVSRIEIRKEGKIGRVYYPAPFMTNENLEYYQDAYQIGPEKIIDTYAMATQHVDQGLSLTLFFKDNATTRDINRAQIYAWRKGIKTLYYIRLRQTALEGTEVEGCVSCTL</sequence>
<dbReference type="SUPFAM" id="SSF51998">
    <property type="entry name" value="PFL-like glycyl radical enzymes"/>
    <property type="match status" value="1"/>
</dbReference>
<keyword evidence="7 10" id="KW-0215">Deoxyribonucleotide synthesis</keyword>
<evidence type="ECO:0000256" key="3">
    <source>
        <dbReference type="ARBA" id="ARBA00022533"/>
    </source>
</evidence>
<keyword evidence="6 10" id="KW-0560">Oxidoreductase</keyword>
<evidence type="ECO:0000256" key="4">
    <source>
        <dbReference type="ARBA" id="ARBA00022741"/>
    </source>
</evidence>
<dbReference type="EMBL" id="ABEXCJ040000001">
    <property type="protein sequence ID" value="ELR5215592.1"/>
    <property type="molecule type" value="Genomic_DNA"/>
</dbReference>
<dbReference type="PRINTS" id="PR01183">
    <property type="entry name" value="RIBORDTASEM1"/>
</dbReference>
<dbReference type="Gene3D" id="3.20.70.20">
    <property type="match status" value="1"/>
</dbReference>
<dbReference type="Pfam" id="PF08343">
    <property type="entry name" value="RNR_N"/>
    <property type="match status" value="1"/>
</dbReference>
<dbReference type="SUPFAM" id="SSF48168">
    <property type="entry name" value="R1 subunit of ribonucleotide reductase, N-terminal domain"/>
    <property type="match status" value="1"/>
</dbReference>
<dbReference type="Pfam" id="PF02867">
    <property type="entry name" value="Ribonuc_red_lgC"/>
    <property type="match status" value="1"/>
</dbReference>
<evidence type="ECO:0000313" key="12">
    <source>
        <dbReference type="EMBL" id="ELR5215592.1"/>
    </source>
</evidence>
<evidence type="ECO:0000256" key="10">
    <source>
        <dbReference type="RuleBase" id="RU003410"/>
    </source>
</evidence>
<evidence type="ECO:0000259" key="11">
    <source>
        <dbReference type="PROSITE" id="PS00089"/>
    </source>
</evidence>
<keyword evidence="5" id="KW-0067">ATP-binding</keyword>
<dbReference type="AlphaFoldDB" id="A0AAD2VPP0"/>
<dbReference type="InterPro" id="IPR013346">
    <property type="entry name" value="NrdE_NrdA_C"/>
</dbReference>
<evidence type="ECO:0000256" key="1">
    <source>
        <dbReference type="ARBA" id="ARBA00010406"/>
    </source>
</evidence>
<dbReference type="InterPro" id="IPR008926">
    <property type="entry name" value="RNR_R1-su_N"/>
</dbReference>
<evidence type="ECO:0000256" key="7">
    <source>
        <dbReference type="ARBA" id="ARBA00023116"/>
    </source>
</evidence>
<proteinExistence type="inferred from homology"/>
<dbReference type="InterPro" id="IPR013554">
    <property type="entry name" value="RNR_N"/>
</dbReference>
<organism evidence="12">
    <name type="scientific">Providencia rettgeri</name>
    <dbReference type="NCBI Taxonomy" id="587"/>
    <lineage>
        <taxon>Bacteria</taxon>
        <taxon>Pseudomonadati</taxon>
        <taxon>Pseudomonadota</taxon>
        <taxon>Gammaproteobacteria</taxon>
        <taxon>Enterobacterales</taxon>
        <taxon>Morganellaceae</taxon>
        <taxon>Providencia</taxon>
    </lineage>
</organism>
<reference evidence="12" key="1">
    <citation type="submission" date="2023-10" db="EMBL/GenBank/DDBJ databases">
        <authorList>
            <consortium name="Clinical and Environmental Microbiology Branch: Whole genome sequencing antimicrobial resistance pathogens in the healthcare setting"/>
        </authorList>
    </citation>
    <scope>NUCLEOTIDE SEQUENCE</scope>
    <source>
        <strain evidence="12">2020QW-00022</strain>
    </source>
</reference>
<dbReference type="EC" id="1.17.4.1" evidence="2 10"/>
<evidence type="ECO:0000256" key="6">
    <source>
        <dbReference type="ARBA" id="ARBA00023002"/>
    </source>
</evidence>
<dbReference type="InterPro" id="IPR013509">
    <property type="entry name" value="RNR_lsu_N"/>
</dbReference>